<proteinExistence type="predicted"/>
<dbReference type="Gene3D" id="3.90.176.10">
    <property type="entry name" value="Toxin ADP-ribosyltransferase, Chain A, domain 1"/>
    <property type="match status" value="1"/>
</dbReference>
<accession>A0AAU9QAM7</accession>
<dbReference type="PROSITE" id="PS51996">
    <property type="entry name" value="TR_MART"/>
    <property type="match status" value="1"/>
</dbReference>
<sequence>MKIESDNINLSKSKESSLNYLSIRTQLSKLPVMYDARLTSLFPTWSENKLEHCHNMLLKNGFRFAGYISSDDKTIHSLINKGKTVPVMYPSLDFSDLEKNVIDSAGRVGGFARVYLPENAIVDTEAVYIPSLLSIGENQNAIENKRERLLDMPNRLEIFESVNVDKKDATSRINNHTIAFNREWQTHLVKDTAYLLKNIPDLKRIASNAVSKALKMHGFENIQPNHAYLNEFKMAVSDRLSFNGWSFKGPPVSSMTLTEAALKNSLSSSWANLPLDSDINSVAGIYNVGSDDIKYNSKNEIKILASDFRRISYDDIDIANDFKEASNSFWRKNDELFERVMRDSFSYLASHAFNNGELSSEQFHMLNSVAYPERYEQHPEVILFDVYGYPSTDIILIEEKDKDSGVMYIPGSKSPFLFYDSEKELRRTLHDRLITGNDALSRHFSLYNRQDGVEFSGVDSALKGIKKDKWSDDYFMLKHLPIQGDVFRFLRESYEKRLEQDADIMTKSNSEAKRDYFLEMFQGVFNLLPALELMAPEVGVPLALMTNLSTLGLEIDKAIEGDTLSEREEGVTMASMDGVLLSSAILLPTLGQLGEKLETAIKDKEALSLGSLPEQSLGNYSHIPKVVTHPVTGEELIGVKITNENRDAWLKSIGNGRYHEVDSDSGRVIQGKTVVRASDYESGKLQWLTNYGLKGGGEWEKRLANLSHENIESPADYHNLYVKLTNQAIRQSSLLSDESLTALERYQEGEYLMINKQLKGGRLDGTKQDLISQIDNAFTESPKYTGFVFRGADNYLLKNKNLSIGDIVSPSSYLSTSVSNNSASNFYHGQFELYILDKGQYGIVMPNVRQDELEVLINRNSYFEVMAIERNEEGSKLILKELVANNITPGFTIRDLQSGEDITGIEPKL</sequence>
<dbReference type="Proteomes" id="UP001295420">
    <property type="component" value="Unassembled WGS sequence"/>
</dbReference>
<evidence type="ECO:0000313" key="4">
    <source>
        <dbReference type="Proteomes" id="UP001295420"/>
    </source>
</evidence>
<dbReference type="Pfam" id="PF03496">
    <property type="entry name" value="ADPrib_exo_Tox"/>
    <property type="match status" value="1"/>
</dbReference>
<feature type="domain" description="ADP ribosyltransferase" evidence="1">
    <location>
        <begin position="733"/>
        <end position="883"/>
    </location>
</feature>
<dbReference type="InterPro" id="IPR046673">
    <property type="entry name" value="ToxA_N"/>
</dbReference>
<evidence type="ECO:0008006" key="5">
    <source>
        <dbReference type="Google" id="ProtNLM"/>
    </source>
</evidence>
<reference evidence="3" key="1">
    <citation type="submission" date="2022-01" db="EMBL/GenBank/DDBJ databases">
        <authorList>
            <person name="Lagorce A."/>
        </authorList>
    </citation>
    <scope>NUCLEOTIDE SEQUENCE</scope>
    <source>
        <strain evidence="3">Th15_F1_D04</strain>
    </source>
</reference>
<protein>
    <recommendedName>
        <fullName evidence="5">ADP ribosyltransferase domain-containing protein</fullName>
    </recommendedName>
</protein>
<dbReference type="InterPro" id="IPR003540">
    <property type="entry name" value="ADP-ribosyltransferase"/>
</dbReference>
<gene>
    <name evidence="3" type="ORF">THF1D04_500003</name>
</gene>
<name>A0AAU9QAM7_9VIBR</name>
<dbReference type="AlphaFoldDB" id="A0AAU9QAM7"/>
<feature type="domain" description="Dermonecrotic toxin N-terminal" evidence="2">
    <location>
        <begin position="196"/>
        <end position="447"/>
    </location>
</feature>
<dbReference type="RefSeq" id="WP_409931931.1">
    <property type="nucleotide sequence ID" value="NZ_CAKMTQ010000046.1"/>
</dbReference>
<dbReference type="EMBL" id="CAKMTQ010000046">
    <property type="protein sequence ID" value="CAH1539080.1"/>
    <property type="molecule type" value="Genomic_DNA"/>
</dbReference>
<dbReference type="GO" id="GO:0005576">
    <property type="term" value="C:extracellular region"/>
    <property type="evidence" value="ECO:0007669"/>
    <property type="project" value="InterPro"/>
</dbReference>
<dbReference type="SUPFAM" id="SSF56399">
    <property type="entry name" value="ADP-ribosylation"/>
    <property type="match status" value="1"/>
</dbReference>
<organism evidence="3 4">
    <name type="scientific">Vibrio owensii</name>
    <dbReference type="NCBI Taxonomy" id="696485"/>
    <lineage>
        <taxon>Bacteria</taxon>
        <taxon>Pseudomonadati</taxon>
        <taxon>Pseudomonadota</taxon>
        <taxon>Gammaproteobacteria</taxon>
        <taxon>Vibrionales</taxon>
        <taxon>Vibrionaceae</taxon>
        <taxon>Vibrio</taxon>
    </lineage>
</organism>
<evidence type="ECO:0000313" key="3">
    <source>
        <dbReference type="EMBL" id="CAH1539080.1"/>
    </source>
</evidence>
<comment type="caution">
    <text evidence="3">The sequence shown here is derived from an EMBL/GenBank/DDBJ whole genome shotgun (WGS) entry which is preliminary data.</text>
</comment>
<dbReference type="Pfam" id="PF20178">
    <property type="entry name" value="ToxA_N"/>
    <property type="match status" value="1"/>
</dbReference>
<evidence type="ECO:0000259" key="1">
    <source>
        <dbReference type="Pfam" id="PF03496"/>
    </source>
</evidence>
<evidence type="ECO:0000259" key="2">
    <source>
        <dbReference type="Pfam" id="PF20178"/>
    </source>
</evidence>